<evidence type="ECO:0000259" key="6">
    <source>
        <dbReference type="Pfam" id="PF13476"/>
    </source>
</evidence>
<evidence type="ECO:0000256" key="2">
    <source>
        <dbReference type="ARBA" id="ARBA00011322"/>
    </source>
</evidence>
<dbReference type="AlphaFoldDB" id="A0A419SKJ4"/>
<dbReference type="RefSeq" id="WP_170145336.1">
    <property type="nucleotide sequence ID" value="NZ_MCHY01000008.1"/>
</dbReference>
<accession>A0A419SKJ4</accession>
<gene>
    <name evidence="7" type="ORF">BEP19_08965</name>
</gene>
<feature type="coiled-coil region" evidence="4">
    <location>
        <begin position="264"/>
        <end position="321"/>
    </location>
</feature>
<comment type="subunit">
    <text evidence="2">Heterodimer of SbcC and SbcD.</text>
</comment>
<evidence type="ECO:0000256" key="5">
    <source>
        <dbReference type="SAM" id="MobiDB-lite"/>
    </source>
</evidence>
<dbReference type="GO" id="GO:0006302">
    <property type="term" value="P:double-strand break repair"/>
    <property type="evidence" value="ECO:0007669"/>
    <property type="project" value="InterPro"/>
</dbReference>
<feature type="domain" description="Rad50/SbcC-type AAA" evidence="6">
    <location>
        <begin position="5"/>
        <end position="256"/>
    </location>
</feature>
<evidence type="ECO:0000256" key="3">
    <source>
        <dbReference type="ARBA" id="ARBA00013368"/>
    </source>
</evidence>
<dbReference type="Pfam" id="PF13558">
    <property type="entry name" value="SbcC_Walker_B"/>
    <property type="match status" value="1"/>
</dbReference>
<dbReference type="Pfam" id="PF13476">
    <property type="entry name" value="AAA_23"/>
    <property type="match status" value="1"/>
</dbReference>
<dbReference type="Gene3D" id="3.40.50.300">
    <property type="entry name" value="P-loop containing nucleotide triphosphate hydrolases"/>
    <property type="match status" value="2"/>
</dbReference>
<dbReference type="PANTHER" id="PTHR32114:SF2">
    <property type="entry name" value="ABC TRANSPORTER ABCH.3"/>
    <property type="match status" value="1"/>
</dbReference>
<organism evidence="7 8">
    <name type="scientific">Ammoniphilus oxalaticus</name>
    <dbReference type="NCBI Taxonomy" id="66863"/>
    <lineage>
        <taxon>Bacteria</taxon>
        <taxon>Bacillati</taxon>
        <taxon>Bacillota</taxon>
        <taxon>Bacilli</taxon>
        <taxon>Bacillales</taxon>
        <taxon>Paenibacillaceae</taxon>
        <taxon>Aneurinibacillus group</taxon>
        <taxon>Ammoniphilus</taxon>
    </lineage>
</organism>
<name>A0A419SKJ4_9BACL</name>
<dbReference type="PANTHER" id="PTHR32114">
    <property type="entry name" value="ABC TRANSPORTER ABCH.3"/>
    <property type="match status" value="1"/>
</dbReference>
<proteinExistence type="inferred from homology"/>
<evidence type="ECO:0000313" key="8">
    <source>
        <dbReference type="Proteomes" id="UP000284219"/>
    </source>
</evidence>
<dbReference type="InterPro" id="IPR038729">
    <property type="entry name" value="Rad50/SbcC_AAA"/>
</dbReference>
<dbReference type="EMBL" id="MCHY01000008">
    <property type="protein sequence ID" value="RKD24505.1"/>
    <property type="molecule type" value="Genomic_DNA"/>
</dbReference>
<dbReference type="GO" id="GO:0016887">
    <property type="term" value="F:ATP hydrolysis activity"/>
    <property type="evidence" value="ECO:0007669"/>
    <property type="project" value="InterPro"/>
</dbReference>
<feature type="compositionally biased region" description="Polar residues" evidence="5">
    <location>
        <begin position="714"/>
        <end position="726"/>
    </location>
</feature>
<dbReference type="Proteomes" id="UP000284219">
    <property type="component" value="Unassembled WGS sequence"/>
</dbReference>
<reference evidence="7 8" key="1">
    <citation type="submission" date="2016-08" db="EMBL/GenBank/DDBJ databases">
        <title>Novel Firmicute Genomes.</title>
        <authorList>
            <person name="Poppleton D.I."/>
            <person name="Gribaldo S."/>
        </authorList>
    </citation>
    <scope>NUCLEOTIDE SEQUENCE [LARGE SCALE GENOMIC DNA]</scope>
    <source>
        <strain evidence="7 8">RAOx-1</strain>
    </source>
</reference>
<comment type="similarity">
    <text evidence="1">Belongs to the SMC family. SbcC subfamily.</text>
</comment>
<dbReference type="SUPFAM" id="SSF52540">
    <property type="entry name" value="P-loop containing nucleoside triphosphate hydrolases"/>
    <property type="match status" value="2"/>
</dbReference>
<dbReference type="InterPro" id="IPR027417">
    <property type="entry name" value="P-loop_NTPase"/>
</dbReference>
<evidence type="ECO:0000256" key="1">
    <source>
        <dbReference type="ARBA" id="ARBA00006930"/>
    </source>
</evidence>
<feature type="coiled-coil region" evidence="4">
    <location>
        <begin position="400"/>
        <end position="492"/>
    </location>
</feature>
<sequence length="1029" mass="118478">MRPLKMTMTAFGPYRDHQKIDFSEIKDYQLFVISGKTGAGKTTIFDALCFAIYGEANGEDRRETRLLRSDFADDETYTSVELDFELRGRQYRVIRELPHVKEGRKTASGGKAELYEITTGTPIPFLDKFYKREVDRSLVELVGLDKDQFSQIVMLPQGEFRKLLTSETDNKEQILRRIFKTDSFKMITEALDRRRRAAMDKAREKRGQLDLYIEQISTTLERRDDSELFATLAEEHYSPQQVIHGLAEEIQFYLGRGQAIKQQLDQADATYKQKEAALHAAKALNERFALLESYQSQSVQLEQRQAEMKEQEGRLRQAEKASFIEPYEQQFLTSQEQARQRKGQFEQKTNALQAAQTAIEQAEQFFQQEAEKETAREQAKRQVQQLAEWAPAVAKLAERKQHLLKQRHQLQHIEQQLEQREAQMKTLQTNGESLKQMIRQAEEQLEQLPVWQKKQMDAAAREKLLKQHLDNLREAERLRQQEATEASNFKQLHTAYEQLEADWLAGQASMLAQSLQAGDPCPVCGSHDHPEKAGGGEGEGQLPTKEQLDELREKRDRQSAAQQRVGALLAALRMTMQQEREQIGQVEDIASAYEQAKRAHAEATAALQQLEQTHRQLTHNRSRFTELEAQLTEQQTEQEAERKKHQALQVEYSTEVAVLKNDLQAIPEQVRELEQLQAKLREAKQASDALEASWKQAQETRQQAQIKLTRAESEQQSASNALQEAEQQQRNHAEVYEREWKLAEFETEQHYQAAKLDRDRREQLRQEIETYKTKLHTARTQLTEIQSELAGKQRQDLEQLSAEVNQWEIQRNQYVEDLHRAQRAREDAVKLKDQISRLYAASGEAAQEAQMIVHLHDLVRGDNEYRLSFERYLQIAYLESIIEAANVRLQKMTNGQFQLDRRADREARGRQSGLGLDVLDAYTGQYRDVKSLSGGEKFKASLCLALGLSDVIQAHDGGISIETMFIDEGFGSLDEESLQEAVDILVELQQSGRTIGVISHVQELKDAIPAVLEVQKTREGYSQAQFIIR</sequence>
<keyword evidence="4" id="KW-0175">Coiled coil</keyword>
<comment type="caution">
    <text evidence="7">The sequence shown here is derived from an EMBL/GenBank/DDBJ whole genome shotgun (WGS) entry which is preliminary data.</text>
</comment>
<evidence type="ECO:0000256" key="4">
    <source>
        <dbReference type="SAM" id="Coils"/>
    </source>
</evidence>
<protein>
    <recommendedName>
        <fullName evidence="3">Nuclease SbcCD subunit C</fullName>
    </recommendedName>
</protein>
<keyword evidence="8" id="KW-1185">Reference proteome</keyword>
<evidence type="ECO:0000313" key="7">
    <source>
        <dbReference type="EMBL" id="RKD24505.1"/>
    </source>
</evidence>
<feature type="region of interest" description="Disordered" evidence="5">
    <location>
        <begin position="707"/>
        <end position="730"/>
    </location>
</feature>